<dbReference type="Proteomes" id="UP000309997">
    <property type="component" value="Unassembled WGS sequence"/>
</dbReference>
<keyword evidence="2" id="KW-1185">Reference proteome</keyword>
<proteinExistence type="predicted"/>
<sequence>MSVEEREKHLARRRRNYQLRRQRAQNVRDPQINQSGLVDSDESPMLLSDENHQTAISVPVQSNGVCHADLEQRQGSFTAGNANSVGLEVPAHKLAKLPIRSRLNHIKQLARSLVDTLDIGDSHKIPADLTMKGDTASNCMPPKALRLNRVKHLARVLSSDITTTTAQNHNRETDGQRQFGVILQCLDVLQHEQNELLFRQAMEYCPKLAMDQRGCVSLKPFILHSKGYYKNALLELICSHGVYLSQDPPRSCHAPALNTSIGTITQGNFHSG</sequence>
<accession>A0ACC4C1I8</accession>
<reference evidence="1 2" key="1">
    <citation type="journal article" date="2024" name="Plant Biotechnol. J.">
        <title>Genome and CRISPR/Cas9 system of a widespread forest tree (Populus alba) in the world.</title>
        <authorList>
            <person name="Liu Y.J."/>
            <person name="Jiang P.F."/>
            <person name="Han X.M."/>
            <person name="Li X.Y."/>
            <person name="Wang H.M."/>
            <person name="Wang Y.J."/>
            <person name="Wang X.X."/>
            <person name="Zeng Q.Y."/>
        </authorList>
    </citation>
    <scope>NUCLEOTIDE SEQUENCE [LARGE SCALE GENOMIC DNA]</scope>
    <source>
        <strain evidence="2">cv. PAL-ZL1</strain>
    </source>
</reference>
<comment type="caution">
    <text evidence="1">The sequence shown here is derived from an EMBL/GenBank/DDBJ whole genome shotgun (WGS) entry which is preliminary data.</text>
</comment>
<gene>
    <name evidence="1" type="ORF">D5086_011949</name>
</gene>
<dbReference type="EMBL" id="RCHU02000006">
    <property type="protein sequence ID" value="KAL3585082.1"/>
    <property type="molecule type" value="Genomic_DNA"/>
</dbReference>
<evidence type="ECO:0000313" key="2">
    <source>
        <dbReference type="Proteomes" id="UP000309997"/>
    </source>
</evidence>
<evidence type="ECO:0000313" key="1">
    <source>
        <dbReference type="EMBL" id="KAL3585082.1"/>
    </source>
</evidence>
<protein>
    <submittedName>
        <fullName evidence="1">Uncharacterized protein</fullName>
    </submittedName>
</protein>
<organism evidence="1 2">
    <name type="scientific">Populus alba</name>
    <name type="common">White poplar</name>
    <dbReference type="NCBI Taxonomy" id="43335"/>
    <lineage>
        <taxon>Eukaryota</taxon>
        <taxon>Viridiplantae</taxon>
        <taxon>Streptophyta</taxon>
        <taxon>Embryophyta</taxon>
        <taxon>Tracheophyta</taxon>
        <taxon>Spermatophyta</taxon>
        <taxon>Magnoliopsida</taxon>
        <taxon>eudicotyledons</taxon>
        <taxon>Gunneridae</taxon>
        <taxon>Pentapetalae</taxon>
        <taxon>rosids</taxon>
        <taxon>fabids</taxon>
        <taxon>Malpighiales</taxon>
        <taxon>Salicaceae</taxon>
        <taxon>Saliceae</taxon>
        <taxon>Populus</taxon>
    </lineage>
</organism>
<name>A0ACC4C1I8_POPAL</name>